<evidence type="ECO:0000256" key="4">
    <source>
        <dbReference type="ARBA" id="ARBA00022801"/>
    </source>
</evidence>
<protein>
    <recommendedName>
        <fullName evidence="6">Ribonuclease P protein component</fullName>
        <ecNumber evidence="6">3.1.26.5</ecNumber>
    </recommendedName>
</protein>
<dbReference type="Gene3D" id="3.30.230.10">
    <property type="match status" value="1"/>
</dbReference>
<dbReference type="AlphaFoldDB" id="A0A2H0VHN9"/>
<evidence type="ECO:0000256" key="5">
    <source>
        <dbReference type="ARBA" id="ARBA00022884"/>
    </source>
</evidence>
<keyword evidence="4" id="KW-0378">Hydrolase</keyword>
<dbReference type="EMBL" id="PFAG01000009">
    <property type="protein sequence ID" value="PIR98596.1"/>
    <property type="molecule type" value="Genomic_DNA"/>
</dbReference>
<gene>
    <name evidence="7" type="primary">rnpA</name>
    <name evidence="7" type="ORF">COT88_00635</name>
</gene>
<accession>A0A2H0VHN9</accession>
<evidence type="ECO:0000256" key="1">
    <source>
        <dbReference type="ARBA" id="ARBA00022694"/>
    </source>
</evidence>
<dbReference type="InterPro" id="IPR020568">
    <property type="entry name" value="Ribosomal_Su5_D2-typ_SF"/>
</dbReference>
<evidence type="ECO:0000256" key="2">
    <source>
        <dbReference type="ARBA" id="ARBA00022722"/>
    </source>
</evidence>
<keyword evidence="5" id="KW-0694">RNA-binding</keyword>
<dbReference type="InterPro" id="IPR000100">
    <property type="entry name" value="RNase_P"/>
</dbReference>
<name>A0A2H0VHN9_9BACT</name>
<organism evidence="7 8">
    <name type="scientific">Candidatus Colwellbacteria bacterium CG10_big_fil_rev_8_21_14_0_10_41_28</name>
    <dbReference type="NCBI Taxonomy" id="1974539"/>
    <lineage>
        <taxon>Bacteria</taxon>
        <taxon>Candidatus Colwelliibacteriota</taxon>
    </lineage>
</organism>
<dbReference type="GO" id="GO:0004526">
    <property type="term" value="F:ribonuclease P activity"/>
    <property type="evidence" value="ECO:0007669"/>
    <property type="project" value="UniProtKB-UniRule"/>
</dbReference>
<reference evidence="8" key="1">
    <citation type="submission" date="2017-09" db="EMBL/GenBank/DDBJ databases">
        <title>Depth-based differentiation of microbial function through sediment-hosted aquifers and enrichment of novel symbionts in the deep terrestrial subsurface.</title>
        <authorList>
            <person name="Probst A.J."/>
            <person name="Ladd B."/>
            <person name="Jarett J.K."/>
            <person name="Geller-Mcgrath D.E."/>
            <person name="Sieber C.M.K."/>
            <person name="Emerson J.B."/>
            <person name="Anantharaman K."/>
            <person name="Thomas B.C."/>
            <person name="Malmstrom R."/>
            <person name="Stieglmeier M."/>
            <person name="Klingl A."/>
            <person name="Woyke T."/>
            <person name="Ryan C.M."/>
            <person name="Banfield J.F."/>
        </authorList>
    </citation>
    <scope>NUCLEOTIDE SEQUENCE [LARGE SCALE GENOMIC DNA]</scope>
</reference>
<dbReference type="InterPro" id="IPR014721">
    <property type="entry name" value="Ribsml_uS5_D2-typ_fold_subgr"/>
</dbReference>
<evidence type="ECO:0000313" key="7">
    <source>
        <dbReference type="EMBL" id="PIR98596.1"/>
    </source>
</evidence>
<dbReference type="Proteomes" id="UP000230776">
    <property type="component" value="Unassembled WGS sequence"/>
</dbReference>
<evidence type="ECO:0000313" key="8">
    <source>
        <dbReference type="Proteomes" id="UP000230776"/>
    </source>
</evidence>
<dbReference type="GO" id="GO:0008033">
    <property type="term" value="P:tRNA processing"/>
    <property type="evidence" value="ECO:0007669"/>
    <property type="project" value="UniProtKB-KW"/>
</dbReference>
<proteinExistence type="predicted"/>
<evidence type="ECO:0000256" key="6">
    <source>
        <dbReference type="NCBIfam" id="TIGR00188"/>
    </source>
</evidence>
<dbReference type="GO" id="GO:0000049">
    <property type="term" value="F:tRNA binding"/>
    <property type="evidence" value="ECO:0007669"/>
    <property type="project" value="InterPro"/>
</dbReference>
<dbReference type="SUPFAM" id="SSF54211">
    <property type="entry name" value="Ribosomal protein S5 domain 2-like"/>
    <property type="match status" value="1"/>
</dbReference>
<keyword evidence="3" id="KW-0255">Endonuclease</keyword>
<dbReference type="NCBIfam" id="TIGR00188">
    <property type="entry name" value="rnpA"/>
    <property type="match status" value="1"/>
</dbReference>
<keyword evidence="1" id="KW-0819">tRNA processing</keyword>
<sequence>MLAKRDKLPIQKFSPKAKTVFRGNFLSIKSDKNGLGRSRVGVVISKKIAKSAFLRNSIRRLVFNYMRTYLKGDRGDNSVDLLVVINQPIMKTDSVTREALERDLEEGLKNL</sequence>
<dbReference type="EC" id="3.1.26.5" evidence="6"/>
<comment type="caution">
    <text evidence="7">The sequence shown here is derived from an EMBL/GenBank/DDBJ whole genome shotgun (WGS) entry which is preliminary data.</text>
</comment>
<keyword evidence="2" id="KW-0540">Nuclease</keyword>
<dbReference type="Pfam" id="PF00825">
    <property type="entry name" value="Ribonuclease_P"/>
    <property type="match status" value="1"/>
</dbReference>
<evidence type="ECO:0000256" key="3">
    <source>
        <dbReference type="ARBA" id="ARBA00022759"/>
    </source>
</evidence>